<dbReference type="InterPro" id="IPR001584">
    <property type="entry name" value="Integrase_cat-core"/>
</dbReference>
<organism evidence="3 4">
    <name type="scientific">Loxostege sticticalis</name>
    <name type="common">Beet webworm moth</name>
    <dbReference type="NCBI Taxonomy" id="481309"/>
    <lineage>
        <taxon>Eukaryota</taxon>
        <taxon>Metazoa</taxon>
        <taxon>Ecdysozoa</taxon>
        <taxon>Arthropoda</taxon>
        <taxon>Hexapoda</taxon>
        <taxon>Insecta</taxon>
        <taxon>Pterygota</taxon>
        <taxon>Neoptera</taxon>
        <taxon>Endopterygota</taxon>
        <taxon>Lepidoptera</taxon>
        <taxon>Glossata</taxon>
        <taxon>Ditrysia</taxon>
        <taxon>Pyraloidea</taxon>
        <taxon>Crambidae</taxon>
        <taxon>Pyraustinae</taxon>
        <taxon>Loxostege</taxon>
    </lineage>
</organism>
<evidence type="ECO:0000259" key="2">
    <source>
        <dbReference type="PROSITE" id="PS50994"/>
    </source>
</evidence>
<dbReference type="InterPro" id="IPR036397">
    <property type="entry name" value="RNaseH_sf"/>
</dbReference>
<comment type="caution">
    <text evidence="3">The sequence shown here is derived from an EMBL/GenBank/DDBJ whole genome shotgun (WGS) entry which is preliminary data.</text>
</comment>
<proteinExistence type="predicted"/>
<name>A0ABD0S960_LOXSC</name>
<dbReference type="InterPro" id="IPR005312">
    <property type="entry name" value="DUF1759"/>
</dbReference>
<dbReference type="Pfam" id="PF03564">
    <property type="entry name" value="DUF1759"/>
    <property type="match status" value="1"/>
</dbReference>
<dbReference type="Pfam" id="PF05380">
    <property type="entry name" value="Peptidase_A17"/>
    <property type="match status" value="1"/>
</dbReference>
<feature type="coiled-coil region" evidence="1">
    <location>
        <begin position="36"/>
        <end position="63"/>
    </location>
</feature>
<dbReference type="Gene3D" id="2.40.70.10">
    <property type="entry name" value="Acid Proteases"/>
    <property type="match status" value="1"/>
</dbReference>
<dbReference type="PROSITE" id="PS50994">
    <property type="entry name" value="INTEGRASE"/>
    <property type="match status" value="1"/>
</dbReference>
<reference evidence="3 4" key="1">
    <citation type="submission" date="2024-06" db="EMBL/GenBank/DDBJ databases">
        <title>A chromosome-level genome assembly of beet webworm, Loxostege sticticalis.</title>
        <authorList>
            <person name="Zhang Y."/>
        </authorList>
    </citation>
    <scope>NUCLEOTIDE SEQUENCE [LARGE SCALE GENOMIC DNA]</scope>
    <source>
        <strain evidence="3">AQ028</strain>
        <tissue evidence="3">Male pupae</tissue>
    </source>
</reference>
<dbReference type="GO" id="GO:0042575">
    <property type="term" value="C:DNA polymerase complex"/>
    <property type="evidence" value="ECO:0007669"/>
    <property type="project" value="UniProtKB-ARBA"/>
</dbReference>
<dbReference type="InterPro" id="IPR043128">
    <property type="entry name" value="Rev_trsase/Diguanyl_cyclase"/>
</dbReference>
<sequence length="1731" mass="196157">MSEDNLSKLVRKRGSVKGRLTKLKQYIEVLEKIEPKNISNIQIKEIEKRLEKCEELNTEFNLVQLSIEDCCDSDSELDKQIEERETIESDIIYTSSFLQDFLEKCNVNVGDCTKQEQSSVVSNGGFQSIKLPTINLPTFNGSYLNWLEFRDTFESLIISNASIPDINKFHYLRSSLQGGAIQVIKSLEFTSANFKVAWELLCDRYDNKKILINNHLNNLFSTDKINHESHTSLRYLVDHVSKNLRALNTLGQPTEQWDSLIIYMITAKLDSVTSLKWEEHKNNLSDLPTLENFFSFIRNRADILETLVAGQNERKNNYSSANKNINYSNQNKNKDVKGTCLVSSMENISECLCLFCSEQGHKVFSCEKFKKLSVEDRMKEIVKLRLCTNCLGEGHKSFNCRLKISCRVCKKKHNSLLHISKKANKTGSHAASESASGSTIPISPSVTLPTVSVGQVLLSTAMVNIVNSDNGQTYPARALLDTGSQSSFITESLKKNIMLSSDKDCTKPLKIVGINNVALNIKESCTIHMKSRCCPFEKKVNCLVVPQITGTLPSAPVNVSSLNLPKNLVLADPNFHNPSDIDILLGADVYWEIVGCQRLSLGIGRPVLQESELGWIISGPTGESGNLHSKKPGHLSCNFTKQIHDNLQRFWEVEELHTNDLTFSPEEKLCENHFVNNHKRLLNGRFSVKIPFKEVPEDALGDSFYMARKRLLNLEKKFQINPKLKQSYSEFIEEYRSLGHLKEVQRPEFGYYLPHHAVLREKSETTKLRVVFDASAKTTSGKSLNDIQYVGPVIQDDLFTILIRFRSHKYVVTGDIKQMYRQIEVDESQRHLQLILWREDRSKPIQVLQLNTVTYGTASAPFLSTRCILQLAHECSDPEIANIIQHDIYMDDLSTGCQSENDIKRIYDSISKVLSSACFPLHKIRTNCPQALVKGETTSETLDFCKESTVLGLHWSPTPDILHFDVNLDTDRKITKRSIISLTCKIFDPLGLLCACIIKAKIILQQLWKEKLGWDDEVPQHIAQGWSKVAENLSILSKLNLERNVVCDNAVSVELHCFVDASQEAFGACVYLRSTDPEGNIQVRLLCAKARVAPIKLTTIPRLELCGALLGAQLTNKVINSVRFEIQQKTIWTDSTVVLGWIKAQPKLLKTFVANRVIEINELTQGFSWRHVPGDLNPADLASRGVDPQRLLSESLWWEGPPFLRKDLVEWPQQLQNMSIDLPELKTYVHVGTVETYKNPVIDFDRYSNFSRLRRIFAYVLRFINNCKGKNKITGCLNIEELDMSLKSLIKISQAEMFHEELKLLSESKQVNKRSNLLPLNPFIDSDGIIRVGGRLKNSLFDFNKKHPIVLSAKHRFTKLLMSYEHNRLFHVGPQQLLSSIREVYWPIGGRTLARAVVKKCVICARYRGSVVKPIMGNLPSFRTESLFPFYSTGTDFAGPFYISSRQGRGNRITKCYLCIFICLSTRAVHLEVVSDLSTQAFIACLRRFVSRRGKPKLISCDNGTNFVGANNELGKVLRSSHKSVNEFANSEGIQFKFSPAYSPHLNGAWEIGVKAAKFHLKRVVENASLTFEDLCTVFTQIEAILNSRPLSPLSSDPSDLNPLTPGHFLIGRALTAVPSIAGEEAKPNYKLIARLRDEFWKRWSREFVAELQQRNKWRSTCPNPCVGDMVVVKEDNLPPQQWRLGRITALHMGSDEVCRVVDIYTTKGTIRRAIHNVVRLPLEDKDDLKG</sequence>
<dbReference type="CDD" id="cd01644">
    <property type="entry name" value="RT_pepA17"/>
    <property type="match status" value="1"/>
</dbReference>
<dbReference type="InterPro" id="IPR043502">
    <property type="entry name" value="DNA/RNA_pol_sf"/>
</dbReference>
<evidence type="ECO:0000313" key="3">
    <source>
        <dbReference type="EMBL" id="KAL0810604.1"/>
    </source>
</evidence>
<dbReference type="Pfam" id="PF17921">
    <property type="entry name" value="Integrase_H2C2"/>
    <property type="match status" value="1"/>
</dbReference>
<feature type="domain" description="Integrase catalytic" evidence="2">
    <location>
        <begin position="1425"/>
        <end position="1614"/>
    </location>
</feature>
<dbReference type="Pfam" id="PF00078">
    <property type="entry name" value="RVT_1"/>
    <property type="match status" value="1"/>
</dbReference>
<dbReference type="SUPFAM" id="SSF56672">
    <property type="entry name" value="DNA/RNA polymerases"/>
    <property type="match status" value="1"/>
</dbReference>
<dbReference type="EMBL" id="JBEDNZ010000026">
    <property type="protein sequence ID" value="KAL0810604.1"/>
    <property type="molecule type" value="Genomic_DNA"/>
</dbReference>
<dbReference type="PANTHER" id="PTHR47331:SF5">
    <property type="entry name" value="RIBONUCLEASE H"/>
    <property type="match status" value="1"/>
</dbReference>
<dbReference type="SMART" id="SM00343">
    <property type="entry name" value="ZnF_C2HC"/>
    <property type="match status" value="2"/>
</dbReference>
<dbReference type="InterPro" id="IPR012337">
    <property type="entry name" value="RNaseH-like_sf"/>
</dbReference>
<evidence type="ECO:0000313" key="4">
    <source>
        <dbReference type="Proteomes" id="UP001549921"/>
    </source>
</evidence>
<dbReference type="Proteomes" id="UP001549921">
    <property type="component" value="Unassembled WGS sequence"/>
</dbReference>
<dbReference type="InterPro" id="IPR021109">
    <property type="entry name" value="Peptidase_aspartic_dom_sf"/>
</dbReference>
<dbReference type="Gene3D" id="3.10.10.10">
    <property type="entry name" value="HIV Type 1 Reverse Transcriptase, subunit A, domain 1"/>
    <property type="match status" value="1"/>
</dbReference>
<evidence type="ECO:0000256" key="1">
    <source>
        <dbReference type="SAM" id="Coils"/>
    </source>
</evidence>
<dbReference type="InterPro" id="IPR040676">
    <property type="entry name" value="DUF5641"/>
</dbReference>
<accession>A0ABD0S960</accession>
<dbReference type="PANTHER" id="PTHR47331">
    <property type="entry name" value="PHD-TYPE DOMAIN-CONTAINING PROTEIN"/>
    <property type="match status" value="1"/>
</dbReference>
<gene>
    <name evidence="3" type="ORF">ABMA28_010721</name>
</gene>
<dbReference type="InterPro" id="IPR001878">
    <property type="entry name" value="Znf_CCHC"/>
</dbReference>
<dbReference type="Pfam" id="PF18701">
    <property type="entry name" value="DUF5641"/>
    <property type="match status" value="1"/>
</dbReference>
<keyword evidence="1" id="KW-0175">Coiled coil</keyword>
<dbReference type="Gene3D" id="3.30.420.10">
    <property type="entry name" value="Ribonuclease H-like superfamily/Ribonuclease H"/>
    <property type="match status" value="1"/>
</dbReference>
<dbReference type="SUPFAM" id="SSF53098">
    <property type="entry name" value="Ribonuclease H-like"/>
    <property type="match status" value="1"/>
</dbReference>
<dbReference type="InterPro" id="IPR041588">
    <property type="entry name" value="Integrase_H2C2"/>
</dbReference>
<protein>
    <recommendedName>
        <fullName evidence="2">Integrase catalytic domain-containing protein</fullName>
    </recommendedName>
</protein>
<dbReference type="Pfam" id="PF00665">
    <property type="entry name" value="rve"/>
    <property type="match status" value="1"/>
</dbReference>
<dbReference type="GO" id="GO:0071897">
    <property type="term" value="P:DNA biosynthetic process"/>
    <property type="evidence" value="ECO:0007669"/>
    <property type="project" value="UniProtKB-ARBA"/>
</dbReference>
<dbReference type="InterPro" id="IPR008042">
    <property type="entry name" value="Retrotrans_Pao"/>
</dbReference>
<dbReference type="InterPro" id="IPR000477">
    <property type="entry name" value="RT_dom"/>
</dbReference>
<dbReference type="Gene3D" id="3.30.70.270">
    <property type="match status" value="1"/>
</dbReference>